<evidence type="ECO:0000313" key="2">
    <source>
        <dbReference type="EMBL" id="OCK79842.1"/>
    </source>
</evidence>
<feature type="transmembrane region" description="Helical" evidence="1">
    <location>
        <begin position="83"/>
        <end position="105"/>
    </location>
</feature>
<proteinExistence type="predicted"/>
<keyword evidence="3" id="KW-1185">Reference proteome</keyword>
<evidence type="ECO:0000256" key="1">
    <source>
        <dbReference type="SAM" id="Phobius"/>
    </source>
</evidence>
<gene>
    <name evidence="2" type="ORF">K432DRAFT_382699</name>
</gene>
<dbReference type="EMBL" id="KV744985">
    <property type="protein sequence ID" value="OCK79842.1"/>
    <property type="molecule type" value="Genomic_DNA"/>
</dbReference>
<feature type="transmembrane region" description="Helical" evidence="1">
    <location>
        <begin position="53"/>
        <end position="71"/>
    </location>
</feature>
<keyword evidence="1" id="KW-1133">Transmembrane helix</keyword>
<feature type="transmembrane region" description="Helical" evidence="1">
    <location>
        <begin position="21"/>
        <end position="41"/>
    </location>
</feature>
<keyword evidence="1" id="KW-0812">Transmembrane</keyword>
<dbReference type="AlphaFoldDB" id="A0A8E2E9K2"/>
<protein>
    <submittedName>
        <fullName evidence="2">Uncharacterized protein</fullName>
    </submittedName>
</protein>
<reference evidence="2 3" key="1">
    <citation type="journal article" date="2016" name="Nat. Commun.">
        <title>Ectomycorrhizal ecology is imprinted in the genome of the dominant symbiotic fungus Cenococcum geophilum.</title>
        <authorList>
            <consortium name="DOE Joint Genome Institute"/>
            <person name="Peter M."/>
            <person name="Kohler A."/>
            <person name="Ohm R.A."/>
            <person name="Kuo A."/>
            <person name="Krutzmann J."/>
            <person name="Morin E."/>
            <person name="Arend M."/>
            <person name="Barry K.W."/>
            <person name="Binder M."/>
            <person name="Choi C."/>
            <person name="Clum A."/>
            <person name="Copeland A."/>
            <person name="Grisel N."/>
            <person name="Haridas S."/>
            <person name="Kipfer T."/>
            <person name="LaButti K."/>
            <person name="Lindquist E."/>
            <person name="Lipzen A."/>
            <person name="Maire R."/>
            <person name="Meier B."/>
            <person name="Mihaltcheva S."/>
            <person name="Molinier V."/>
            <person name="Murat C."/>
            <person name="Poggeler S."/>
            <person name="Quandt C.A."/>
            <person name="Sperisen C."/>
            <person name="Tritt A."/>
            <person name="Tisserant E."/>
            <person name="Crous P.W."/>
            <person name="Henrissat B."/>
            <person name="Nehls U."/>
            <person name="Egli S."/>
            <person name="Spatafora J.W."/>
            <person name="Grigoriev I.V."/>
            <person name="Martin F.M."/>
        </authorList>
    </citation>
    <scope>NUCLEOTIDE SEQUENCE [LARGE SCALE GENOMIC DNA]</scope>
    <source>
        <strain evidence="2 3">CBS 459.81</strain>
    </source>
</reference>
<dbReference type="OrthoDB" id="4588380at2759"/>
<sequence>MSRRPSQARFQTPLTILNSSLIYFALVFTTGFALGMIRVPFIQPLLGDRRAQLLEMFFMLVAIIKSAQTIVGRLHPQTPTSQLVMVGIGGLYFMVMAEVVMAVYIMGKEWNGWKNWMTDRDAVAGPVYFAMLAVFAAIPAWIHGI</sequence>
<organism evidence="2 3">
    <name type="scientific">Lepidopterella palustris CBS 459.81</name>
    <dbReference type="NCBI Taxonomy" id="1314670"/>
    <lineage>
        <taxon>Eukaryota</taxon>
        <taxon>Fungi</taxon>
        <taxon>Dikarya</taxon>
        <taxon>Ascomycota</taxon>
        <taxon>Pezizomycotina</taxon>
        <taxon>Dothideomycetes</taxon>
        <taxon>Pleosporomycetidae</taxon>
        <taxon>Mytilinidiales</taxon>
        <taxon>Argynnaceae</taxon>
        <taxon>Lepidopterella</taxon>
    </lineage>
</organism>
<accession>A0A8E2E9K2</accession>
<evidence type="ECO:0000313" key="3">
    <source>
        <dbReference type="Proteomes" id="UP000250266"/>
    </source>
</evidence>
<name>A0A8E2E9K2_9PEZI</name>
<keyword evidence="1" id="KW-0472">Membrane</keyword>
<dbReference type="Proteomes" id="UP000250266">
    <property type="component" value="Unassembled WGS sequence"/>
</dbReference>
<feature type="transmembrane region" description="Helical" evidence="1">
    <location>
        <begin position="125"/>
        <end position="142"/>
    </location>
</feature>